<evidence type="ECO:0000313" key="2">
    <source>
        <dbReference type="Proteomes" id="UP000029981"/>
    </source>
</evidence>
<dbReference type="Gramene" id="KGN64848">
    <property type="protein sequence ID" value="KGN64848"/>
    <property type="gene ID" value="Csa_1G132090"/>
</dbReference>
<name>A0A0A0LSS7_CUCSA</name>
<gene>
    <name evidence="1" type="ORF">Csa_1G132090</name>
</gene>
<dbReference type="AlphaFoldDB" id="A0A0A0LSS7"/>
<protein>
    <submittedName>
        <fullName evidence="1">Uncharacterized protein</fullName>
    </submittedName>
</protein>
<sequence>MHCCNSTCRLPSPVIVTYQITVDTGLHGTRCSLNVRVLSVKPTFLHSPFVEAPPKANLPSSMLPLAIHLYPELRHCSPTAEPNSLTQVVSFSPKLCASFYFLSSVQAISKLILLPFSQEQVVTSS</sequence>
<reference evidence="1 2" key="4">
    <citation type="journal article" date="2011" name="BMC Genomics">
        <title>RNA-Seq improves annotation of protein-coding genes in the cucumber genome.</title>
        <authorList>
            <person name="Li Z."/>
            <person name="Zhang Z."/>
            <person name="Yan P."/>
            <person name="Huang S."/>
            <person name="Fei Z."/>
            <person name="Lin K."/>
        </authorList>
    </citation>
    <scope>NUCLEOTIDE SEQUENCE [LARGE SCALE GENOMIC DNA]</scope>
    <source>
        <strain evidence="2">cv. 9930</strain>
    </source>
</reference>
<dbReference type="Proteomes" id="UP000029981">
    <property type="component" value="Chromosome 1"/>
</dbReference>
<accession>A0A0A0LSS7</accession>
<proteinExistence type="predicted"/>
<reference evidence="1 2" key="1">
    <citation type="journal article" date="2009" name="Nat. Genet.">
        <title>The genome of the cucumber, Cucumis sativus L.</title>
        <authorList>
            <person name="Huang S."/>
            <person name="Li R."/>
            <person name="Zhang Z."/>
            <person name="Li L."/>
            <person name="Gu X."/>
            <person name="Fan W."/>
            <person name="Lucas W.J."/>
            <person name="Wang X."/>
            <person name="Xie B."/>
            <person name="Ni P."/>
            <person name="Ren Y."/>
            <person name="Zhu H."/>
            <person name="Li J."/>
            <person name="Lin K."/>
            <person name="Jin W."/>
            <person name="Fei Z."/>
            <person name="Li G."/>
            <person name="Staub J."/>
            <person name="Kilian A."/>
            <person name="van der Vossen E.A."/>
            <person name="Wu Y."/>
            <person name="Guo J."/>
            <person name="He J."/>
            <person name="Jia Z."/>
            <person name="Ren Y."/>
            <person name="Tian G."/>
            <person name="Lu Y."/>
            <person name="Ruan J."/>
            <person name="Qian W."/>
            <person name="Wang M."/>
            <person name="Huang Q."/>
            <person name="Li B."/>
            <person name="Xuan Z."/>
            <person name="Cao J."/>
            <person name="Asan"/>
            <person name="Wu Z."/>
            <person name="Zhang J."/>
            <person name="Cai Q."/>
            <person name="Bai Y."/>
            <person name="Zhao B."/>
            <person name="Han Y."/>
            <person name="Li Y."/>
            <person name="Li X."/>
            <person name="Wang S."/>
            <person name="Shi Q."/>
            <person name="Liu S."/>
            <person name="Cho W.K."/>
            <person name="Kim J.Y."/>
            <person name="Xu Y."/>
            <person name="Heller-Uszynska K."/>
            <person name="Miao H."/>
            <person name="Cheng Z."/>
            <person name="Zhang S."/>
            <person name="Wu J."/>
            <person name="Yang Y."/>
            <person name="Kang H."/>
            <person name="Li M."/>
            <person name="Liang H."/>
            <person name="Ren X."/>
            <person name="Shi Z."/>
            <person name="Wen M."/>
            <person name="Jian M."/>
            <person name="Yang H."/>
            <person name="Zhang G."/>
            <person name="Yang Z."/>
            <person name="Chen R."/>
            <person name="Liu S."/>
            <person name="Li J."/>
            <person name="Ma L."/>
            <person name="Liu H."/>
            <person name="Zhou Y."/>
            <person name="Zhao J."/>
            <person name="Fang X."/>
            <person name="Li G."/>
            <person name="Fang L."/>
            <person name="Li Y."/>
            <person name="Liu D."/>
            <person name="Zheng H."/>
            <person name="Zhang Y."/>
            <person name="Qin N."/>
            <person name="Li Z."/>
            <person name="Yang G."/>
            <person name="Yang S."/>
            <person name="Bolund L."/>
            <person name="Kristiansen K."/>
            <person name="Zheng H."/>
            <person name="Li S."/>
            <person name="Zhang X."/>
            <person name="Yang H."/>
            <person name="Wang J."/>
            <person name="Sun R."/>
            <person name="Zhang B."/>
            <person name="Jiang S."/>
            <person name="Wang J."/>
            <person name="Du Y."/>
            <person name="Li S."/>
        </authorList>
    </citation>
    <scope>NUCLEOTIDE SEQUENCE [LARGE SCALE GENOMIC DNA]</scope>
    <source>
        <strain evidence="2">cv. 9930</strain>
    </source>
</reference>
<reference evidence="1 2" key="3">
    <citation type="journal article" date="2010" name="BMC Genomics">
        <title>Transcriptome sequencing and comparative analysis of cucumber flowers with different sex types.</title>
        <authorList>
            <person name="Guo S."/>
            <person name="Zheng Y."/>
            <person name="Joung J.G."/>
            <person name="Liu S."/>
            <person name="Zhang Z."/>
            <person name="Crasta O.R."/>
            <person name="Sobral B.W."/>
            <person name="Xu Y."/>
            <person name="Huang S."/>
            <person name="Fei Z."/>
        </authorList>
    </citation>
    <scope>NUCLEOTIDE SEQUENCE [LARGE SCALE GENOMIC DNA]</scope>
    <source>
        <strain evidence="2">cv. 9930</strain>
    </source>
</reference>
<dbReference type="EMBL" id="CM002922">
    <property type="protein sequence ID" value="KGN64848.1"/>
    <property type="molecule type" value="Genomic_DNA"/>
</dbReference>
<evidence type="ECO:0000313" key="1">
    <source>
        <dbReference type="EMBL" id="KGN64848.1"/>
    </source>
</evidence>
<organism evidence="1 2">
    <name type="scientific">Cucumis sativus</name>
    <name type="common">Cucumber</name>
    <dbReference type="NCBI Taxonomy" id="3659"/>
    <lineage>
        <taxon>Eukaryota</taxon>
        <taxon>Viridiplantae</taxon>
        <taxon>Streptophyta</taxon>
        <taxon>Embryophyta</taxon>
        <taxon>Tracheophyta</taxon>
        <taxon>Spermatophyta</taxon>
        <taxon>Magnoliopsida</taxon>
        <taxon>eudicotyledons</taxon>
        <taxon>Gunneridae</taxon>
        <taxon>Pentapetalae</taxon>
        <taxon>rosids</taxon>
        <taxon>fabids</taxon>
        <taxon>Cucurbitales</taxon>
        <taxon>Cucurbitaceae</taxon>
        <taxon>Benincaseae</taxon>
        <taxon>Cucumis</taxon>
    </lineage>
</organism>
<keyword evidence="2" id="KW-1185">Reference proteome</keyword>
<reference evidence="1 2" key="2">
    <citation type="journal article" date="2009" name="PLoS ONE">
        <title>An integrated genetic and cytogenetic map of the cucumber genome.</title>
        <authorList>
            <person name="Ren Y."/>
            <person name="Zhang Z."/>
            <person name="Liu J."/>
            <person name="Staub J.E."/>
            <person name="Han Y."/>
            <person name="Cheng Z."/>
            <person name="Li X."/>
            <person name="Lu J."/>
            <person name="Miao H."/>
            <person name="Kang H."/>
            <person name="Xie B."/>
            <person name="Gu X."/>
            <person name="Wang X."/>
            <person name="Du Y."/>
            <person name="Jin W."/>
            <person name="Huang S."/>
        </authorList>
    </citation>
    <scope>NUCLEOTIDE SEQUENCE [LARGE SCALE GENOMIC DNA]</scope>
    <source>
        <strain evidence="2">cv. 9930</strain>
    </source>
</reference>